<dbReference type="PANTHER" id="PTHR23137">
    <property type="entry name" value="VESICLE TRANSPORT PROTEIN-RELATED"/>
    <property type="match status" value="1"/>
</dbReference>
<dbReference type="PANTHER" id="PTHR23137:SF6">
    <property type="entry name" value="VESICLE TRANSPORT PROTEIN"/>
    <property type="match status" value="1"/>
</dbReference>
<dbReference type="InterPro" id="IPR011691">
    <property type="entry name" value="Vesicle_transpt_SFT2"/>
</dbReference>
<feature type="transmembrane region" description="Helical" evidence="8">
    <location>
        <begin position="101"/>
        <end position="119"/>
    </location>
</feature>
<dbReference type="InterPro" id="IPR007305">
    <property type="entry name" value="Vesicle_transpt_Got1/SFT2"/>
</dbReference>
<evidence type="ECO:0000256" key="8">
    <source>
        <dbReference type="RuleBase" id="RU363111"/>
    </source>
</evidence>
<sequence length="160" mass="17846">MKALGQKITGQEPEPETLPQQLLRQVDEATTMTWRQRALGFGITFGLGILFSFLSLMFLWTLQVTKFAVLYSIGSVLSMGSTMFLMGPGKQCKNMVQPHRALATFVYLASIAGTLAVAFTIGSAILVIFLLIIQFMAMIWYCVTYIPGGQEFLKRMVFRS</sequence>
<organism evidence="9 10">
    <name type="scientific">Tetradesmus obliquus</name>
    <name type="common">Green alga</name>
    <name type="synonym">Acutodesmus obliquus</name>
    <dbReference type="NCBI Taxonomy" id="3088"/>
    <lineage>
        <taxon>Eukaryota</taxon>
        <taxon>Viridiplantae</taxon>
        <taxon>Chlorophyta</taxon>
        <taxon>core chlorophytes</taxon>
        <taxon>Chlorophyceae</taxon>
        <taxon>CS clade</taxon>
        <taxon>Sphaeropleales</taxon>
        <taxon>Scenedesmaceae</taxon>
        <taxon>Tetradesmus</taxon>
    </lineage>
</organism>
<evidence type="ECO:0000313" key="10">
    <source>
        <dbReference type="Proteomes" id="UP001244341"/>
    </source>
</evidence>
<dbReference type="EMBL" id="CP126208">
    <property type="protein sequence ID" value="WIA09793.1"/>
    <property type="molecule type" value="Genomic_DNA"/>
</dbReference>
<name>A0ABY8TKZ5_TETOB</name>
<keyword evidence="5 8" id="KW-1133">Transmembrane helix</keyword>
<keyword evidence="3 8" id="KW-0812">Transmembrane</keyword>
<evidence type="ECO:0000256" key="6">
    <source>
        <dbReference type="ARBA" id="ARBA00023136"/>
    </source>
</evidence>
<gene>
    <name evidence="9" type="ORF">OEZ85_009168</name>
</gene>
<keyword evidence="4 8" id="KW-0653">Protein transport</keyword>
<evidence type="ECO:0000313" key="9">
    <source>
        <dbReference type="EMBL" id="WIA09793.1"/>
    </source>
</evidence>
<reference evidence="9 10" key="1">
    <citation type="submission" date="2023-05" db="EMBL/GenBank/DDBJ databases">
        <title>A 100% complete, gapless, phased diploid assembly of the Scenedesmus obliquus UTEX 3031 genome.</title>
        <authorList>
            <person name="Biondi T.C."/>
            <person name="Hanschen E.R."/>
            <person name="Kwon T."/>
            <person name="Eng W."/>
            <person name="Kruse C.P.S."/>
            <person name="Koehler S.I."/>
            <person name="Kunde Y."/>
            <person name="Gleasner C.D."/>
            <person name="You Mak K.T."/>
            <person name="Polle J."/>
            <person name="Hovde B.T."/>
            <person name="Starkenburg S.R."/>
        </authorList>
    </citation>
    <scope>NUCLEOTIDE SEQUENCE [LARGE SCALE GENOMIC DNA]</scope>
    <source>
        <strain evidence="9 10">DOE0152z</strain>
    </source>
</reference>
<accession>A0ABY8TKZ5</accession>
<evidence type="ECO:0000256" key="2">
    <source>
        <dbReference type="ARBA" id="ARBA00022448"/>
    </source>
</evidence>
<dbReference type="Pfam" id="PF04178">
    <property type="entry name" value="Got1"/>
    <property type="match status" value="1"/>
</dbReference>
<dbReference type="Proteomes" id="UP001244341">
    <property type="component" value="Chromosome 1b"/>
</dbReference>
<feature type="transmembrane region" description="Helical" evidence="8">
    <location>
        <begin position="68"/>
        <end position="89"/>
    </location>
</feature>
<comment type="similarity">
    <text evidence="7 8">Belongs to the SFT2 family.</text>
</comment>
<comment type="function">
    <text evidence="8">May be involved in fusion of retrograde transport vesicles derived from an endocytic compartment with the Golgi complex.</text>
</comment>
<proteinExistence type="inferred from homology"/>
<keyword evidence="10" id="KW-1185">Reference proteome</keyword>
<evidence type="ECO:0000256" key="4">
    <source>
        <dbReference type="ARBA" id="ARBA00022927"/>
    </source>
</evidence>
<evidence type="ECO:0000256" key="5">
    <source>
        <dbReference type="ARBA" id="ARBA00022989"/>
    </source>
</evidence>
<evidence type="ECO:0000256" key="3">
    <source>
        <dbReference type="ARBA" id="ARBA00022692"/>
    </source>
</evidence>
<evidence type="ECO:0000256" key="7">
    <source>
        <dbReference type="ARBA" id="ARBA00025800"/>
    </source>
</evidence>
<evidence type="ECO:0000256" key="1">
    <source>
        <dbReference type="ARBA" id="ARBA00004141"/>
    </source>
</evidence>
<keyword evidence="6 8" id="KW-0472">Membrane</keyword>
<feature type="transmembrane region" description="Helical" evidence="8">
    <location>
        <begin position="38"/>
        <end position="62"/>
    </location>
</feature>
<keyword evidence="2 8" id="KW-0813">Transport</keyword>
<feature type="transmembrane region" description="Helical" evidence="8">
    <location>
        <begin position="125"/>
        <end position="146"/>
    </location>
</feature>
<protein>
    <recommendedName>
        <fullName evidence="8">Vesicle transport protein</fullName>
    </recommendedName>
</protein>
<comment type="subcellular location">
    <subcellularLocation>
        <location evidence="1 8">Membrane</location>
        <topology evidence="1 8">Multi-pass membrane protein</topology>
    </subcellularLocation>
</comment>